<gene>
    <name evidence="2" type="ORF">BN1051_00145</name>
</gene>
<dbReference type="EMBL" id="LN483070">
    <property type="protein sequence ID" value="CEA06814.1"/>
    <property type="molecule type" value="Genomic_DNA"/>
</dbReference>
<accession>A0A078MKM9</accession>
<evidence type="ECO:0000259" key="1">
    <source>
        <dbReference type="PROSITE" id="PS51186"/>
    </source>
</evidence>
<evidence type="ECO:0000313" key="2">
    <source>
        <dbReference type="EMBL" id="CEA06814.1"/>
    </source>
</evidence>
<dbReference type="AlphaFoldDB" id="A0A078MKM9"/>
<name>A0A078MKM9_9MICC</name>
<dbReference type="Pfam" id="PF00583">
    <property type="entry name" value="Acetyltransf_1"/>
    <property type="match status" value="1"/>
</dbReference>
<proteinExistence type="predicted"/>
<dbReference type="CDD" id="cd04301">
    <property type="entry name" value="NAT_SF"/>
    <property type="match status" value="1"/>
</dbReference>
<keyword evidence="2" id="KW-0808">Transferase</keyword>
<protein>
    <submittedName>
        <fullName evidence="2">Acetyltransferase (GNAT) family protein</fullName>
    </submittedName>
</protein>
<dbReference type="PROSITE" id="PS51186">
    <property type="entry name" value="GNAT"/>
    <property type="match status" value="1"/>
</dbReference>
<dbReference type="InterPro" id="IPR016181">
    <property type="entry name" value="Acyl_CoA_acyltransferase"/>
</dbReference>
<dbReference type="SUPFAM" id="SSF55729">
    <property type="entry name" value="Acyl-CoA N-acyltransferases (Nat)"/>
    <property type="match status" value="1"/>
</dbReference>
<dbReference type="Gene3D" id="3.40.630.30">
    <property type="match status" value="1"/>
</dbReference>
<dbReference type="InterPro" id="IPR000182">
    <property type="entry name" value="GNAT_dom"/>
</dbReference>
<dbReference type="PATRIC" id="fig|1461584.3.peg.141"/>
<sequence>MSTSAPTSYRLVPDPPPVDAYLRLRAESGLSPKKREQAEAGLPGGWAACHIVDEATGEPVAMGRVIGDGGWYFHVVDMAVLPGHQRRGLGDRVLTHLLDTIRREAPAGAWVTLMADAPGRRLYARHGFTETAPESLGMGLTL</sequence>
<organism evidence="2">
    <name type="scientific">Arthrobacter saudimassiliensis</name>
    <dbReference type="NCBI Taxonomy" id="1461584"/>
    <lineage>
        <taxon>Bacteria</taxon>
        <taxon>Bacillati</taxon>
        <taxon>Actinomycetota</taxon>
        <taxon>Actinomycetes</taxon>
        <taxon>Micrococcales</taxon>
        <taxon>Micrococcaceae</taxon>
        <taxon>Arthrobacter</taxon>
    </lineage>
</organism>
<reference evidence="2" key="1">
    <citation type="submission" date="2014-07" db="EMBL/GenBank/DDBJ databases">
        <authorList>
            <person name="Urmite Genomes Urmite Genomes"/>
        </authorList>
    </citation>
    <scope>NUCLEOTIDE SEQUENCE</scope>
    <source>
        <strain evidence="2">11W110_air</strain>
    </source>
</reference>
<feature type="domain" description="N-acetyltransferase" evidence="1">
    <location>
        <begin position="7"/>
        <end position="142"/>
    </location>
</feature>
<dbReference type="GO" id="GO:0016747">
    <property type="term" value="F:acyltransferase activity, transferring groups other than amino-acyl groups"/>
    <property type="evidence" value="ECO:0007669"/>
    <property type="project" value="InterPro"/>
</dbReference>